<evidence type="ECO:0000256" key="8">
    <source>
        <dbReference type="ARBA" id="ARBA00023326"/>
    </source>
</evidence>
<dbReference type="PANTHER" id="PTHR11177:SF333">
    <property type="entry name" value="CHITINASE"/>
    <property type="match status" value="1"/>
</dbReference>
<dbReference type="SUPFAM" id="SSF55486">
    <property type="entry name" value="Metalloproteases ('zincins'), catalytic domain"/>
    <property type="match status" value="1"/>
</dbReference>
<dbReference type="Gene3D" id="3.10.50.10">
    <property type="match status" value="1"/>
</dbReference>
<evidence type="ECO:0000256" key="1">
    <source>
        <dbReference type="ARBA" id="ARBA00000822"/>
    </source>
</evidence>
<dbReference type="InterPro" id="IPR011583">
    <property type="entry name" value="Chitinase_II/V-like_cat"/>
</dbReference>
<evidence type="ECO:0000256" key="2">
    <source>
        <dbReference type="ARBA" id="ARBA00008682"/>
    </source>
</evidence>
<dbReference type="SUPFAM" id="SSF54556">
    <property type="entry name" value="Chitinase insertion domain"/>
    <property type="match status" value="1"/>
</dbReference>
<dbReference type="InterPro" id="IPR029070">
    <property type="entry name" value="Chitinase_insertion_sf"/>
</dbReference>
<dbReference type="InterPro" id="IPR001579">
    <property type="entry name" value="Glyco_hydro_18_chit_AS"/>
</dbReference>
<evidence type="ECO:0000256" key="3">
    <source>
        <dbReference type="ARBA" id="ARBA00012729"/>
    </source>
</evidence>
<evidence type="ECO:0000256" key="5">
    <source>
        <dbReference type="ARBA" id="ARBA00023024"/>
    </source>
</evidence>
<dbReference type="PANTHER" id="PTHR11177">
    <property type="entry name" value="CHITINASE"/>
    <property type="match status" value="1"/>
</dbReference>
<evidence type="ECO:0000256" key="6">
    <source>
        <dbReference type="ARBA" id="ARBA00023277"/>
    </source>
</evidence>
<comment type="catalytic activity">
    <reaction evidence="1">
        <text>Random endo-hydrolysis of N-acetyl-beta-D-glucosaminide (1-&gt;4)-beta-linkages in chitin and chitodextrins.</text>
        <dbReference type="EC" id="3.2.1.14"/>
    </reaction>
</comment>
<accession>A0ABR3QIP7</accession>
<dbReference type="Proteomes" id="UP001521785">
    <property type="component" value="Unassembled WGS sequence"/>
</dbReference>
<keyword evidence="7 9" id="KW-0326">Glycosidase</keyword>
<name>A0ABR3QIP7_9PLEO</name>
<keyword evidence="6" id="KW-0119">Carbohydrate metabolism</keyword>
<reference evidence="11 12" key="1">
    <citation type="submission" date="2024-02" db="EMBL/GenBank/DDBJ databases">
        <title>De novo assembly and annotation of 12 fungi associated with fruit tree decline syndrome in Ontario, Canada.</title>
        <authorList>
            <person name="Sulman M."/>
            <person name="Ellouze W."/>
            <person name="Ilyukhin E."/>
        </authorList>
    </citation>
    <scope>NUCLEOTIDE SEQUENCE [LARGE SCALE GENOMIC DNA]</scope>
    <source>
        <strain evidence="11 12">M42-189</strain>
    </source>
</reference>
<evidence type="ECO:0000256" key="4">
    <source>
        <dbReference type="ARBA" id="ARBA00022801"/>
    </source>
</evidence>
<feature type="domain" description="GH18" evidence="10">
    <location>
        <begin position="260"/>
        <end position="552"/>
    </location>
</feature>
<comment type="caution">
    <text evidence="11">The sequence shown here is derived from an EMBL/GenBank/DDBJ whole genome shotgun (WGS) entry which is preliminary data.</text>
</comment>
<organism evidence="11 12">
    <name type="scientific">Paraconiothyrium brasiliense</name>
    <dbReference type="NCBI Taxonomy" id="300254"/>
    <lineage>
        <taxon>Eukaryota</taxon>
        <taxon>Fungi</taxon>
        <taxon>Dikarya</taxon>
        <taxon>Ascomycota</taxon>
        <taxon>Pezizomycotina</taxon>
        <taxon>Dothideomycetes</taxon>
        <taxon>Pleosporomycetidae</taxon>
        <taxon>Pleosporales</taxon>
        <taxon>Massarineae</taxon>
        <taxon>Didymosphaeriaceae</taxon>
        <taxon>Paraconiothyrium</taxon>
    </lineage>
</organism>
<comment type="similarity">
    <text evidence="2">Belongs to the glycosyl hydrolase 18 family. Chitinase class V subfamily.</text>
</comment>
<evidence type="ECO:0000259" key="10">
    <source>
        <dbReference type="PROSITE" id="PS51910"/>
    </source>
</evidence>
<dbReference type="Gene3D" id="3.20.20.80">
    <property type="entry name" value="Glycosidases"/>
    <property type="match status" value="2"/>
</dbReference>
<keyword evidence="5" id="KW-0146">Chitin degradation</keyword>
<dbReference type="PROSITE" id="PS01095">
    <property type="entry name" value="GH18_1"/>
    <property type="match status" value="1"/>
</dbReference>
<dbReference type="Pfam" id="PF00704">
    <property type="entry name" value="Glyco_hydro_18"/>
    <property type="match status" value="2"/>
</dbReference>
<dbReference type="EMBL" id="JAKJXO020000022">
    <property type="protein sequence ID" value="KAL1592029.1"/>
    <property type="molecule type" value="Genomic_DNA"/>
</dbReference>
<evidence type="ECO:0000313" key="11">
    <source>
        <dbReference type="EMBL" id="KAL1592029.1"/>
    </source>
</evidence>
<dbReference type="SMART" id="SM00636">
    <property type="entry name" value="Glyco_18"/>
    <property type="match status" value="1"/>
</dbReference>
<keyword evidence="8" id="KW-0624">Polysaccharide degradation</keyword>
<gene>
    <name evidence="11" type="ORF">SLS60_011621</name>
</gene>
<keyword evidence="12" id="KW-1185">Reference proteome</keyword>
<proteinExistence type="inferred from homology"/>
<dbReference type="InterPro" id="IPR017853">
    <property type="entry name" value="GH"/>
</dbReference>
<evidence type="ECO:0000256" key="9">
    <source>
        <dbReference type="RuleBase" id="RU000489"/>
    </source>
</evidence>
<protein>
    <recommendedName>
        <fullName evidence="3">chitinase</fullName>
        <ecNumber evidence="3">3.2.1.14</ecNumber>
    </recommendedName>
</protein>
<dbReference type="PROSITE" id="PS51910">
    <property type="entry name" value="GH18_2"/>
    <property type="match status" value="1"/>
</dbReference>
<dbReference type="InterPro" id="IPR024079">
    <property type="entry name" value="MetalloPept_cat_dom_sf"/>
</dbReference>
<dbReference type="InterPro" id="IPR001223">
    <property type="entry name" value="Glyco_hydro18_cat"/>
</dbReference>
<dbReference type="EC" id="3.2.1.14" evidence="3"/>
<evidence type="ECO:0000313" key="12">
    <source>
        <dbReference type="Proteomes" id="UP001521785"/>
    </source>
</evidence>
<dbReference type="SUPFAM" id="SSF51445">
    <property type="entry name" value="(Trans)glycosidases"/>
    <property type="match status" value="1"/>
</dbReference>
<sequence length="1030" mass="115160">MACLAYEESLDGPGVTTETQIVTNPATQSTYNNYVVKVGNIRWNDGETLLVGFGGGTAWERQTVASVAVQWTYHANISFHFDVDGTGQAPYYILVSFDKTNKASWSKIGNLSRNAAAAGLPSMNLGDLNKYQHDTYNQRTILHEFGHALGRKHMHQNPWREGNPSVAFDREKVYAHYYEKHGWDRNKVDRTILAEVDVDWAQISERMRIKMMDLVLPKFDMQSIMMYPFDASLTLGGQGGTQRNFELSALDNDDCVDTCERKSECNPGWDNGSKWANATKCPLNVCCSDFAFAMIDPETYEIKAGNGDIESMMNRIGALKLLQPDIKIWVAVGGWSFNDPWQPTAKTFSAISADTSKQFRFFNSLNLMFNTYGFDGIDIDWEYPVADDRRGNKEDYENFVSFIKLLRLTFTENFGLDLLWRNDIDPDKVILGTAFYTRSFQLADPGCSEPKCAVASAGSPGKCSGTAGVLLHAELQDIIKQKGLTANNYGTETVRAVHWDTQWASYDDEQTWRLKLNKAKGQCIKGIMVWAISQDDSNSTNAMALMRAAGRKVMQMPDFSELPSTEEPIHAIKTCRFSNCGKSCDKGWKAVPWDGNQGHNFEDASPCFSGQVATFCCPGDQPAPKCKWKGLTASGDCNPGCDEGEVEVGTQVHGTGAKSYCCKSIPKAFTNCAWYTKETDQIKLDYWWEASCPPNSIKLGRQRGDCSYGQGAYCCKGQDEPDLETPEPGFGGKGAEEFETLIEKYMKDVTCPAQTLHPKLGNWHSDSNDNAADMKKRALGRVVEGMLLKRDDKCSNDMWVRLLQYSGILFGHSSENMKALQSIWDEEFAGYYDYQVTYSNLTDYFTARPSIDRSAVLEWIFWDPIDAGPGIRAGIQLENLFCSAGSDDESKIDLFARAGVPEFPRTINSGFGEQGGQDAPGIPAWETILAGIQNGDLSLHYARWEFENNSGQRFLELAYWIGREVGVAPTDEEETARNYDQYRAFLQWGDASSEFDGANPYSISFRIRMGTNYPNGYAYEFNIPDPGNPN</sequence>
<evidence type="ECO:0000256" key="7">
    <source>
        <dbReference type="ARBA" id="ARBA00023295"/>
    </source>
</evidence>
<keyword evidence="4 9" id="KW-0378">Hydrolase</keyword>
<dbReference type="InterPro" id="IPR050314">
    <property type="entry name" value="Glycosyl_Hydrlase_18"/>
</dbReference>
<dbReference type="Gene3D" id="3.40.390.10">
    <property type="entry name" value="Collagenase (Catalytic Domain)"/>
    <property type="match status" value="1"/>
</dbReference>